<comment type="caution">
    <text evidence="1">The sequence shown here is derived from an EMBL/GenBank/DDBJ whole genome shotgun (WGS) entry which is preliminary data.</text>
</comment>
<reference evidence="1 2" key="1">
    <citation type="journal article" date="2019" name="Microbiol. Resour. Announc.">
        <title>Draft Genome Sequence of Comamonas testosteroni TA441, a Bacterium That Has a Cryptic Phenol Degradation Gene Cluster.</title>
        <authorList>
            <person name="Arai H."/>
            <person name="Ishii M."/>
        </authorList>
    </citation>
    <scope>NUCLEOTIDE SEQUENCE [LARGE SCALE GENOMIC DNA]</scope>
    <source>
        <strain evidence="1 2">TA441</strain>
    </source>
</reference>
<dbReference type="Proteomes" id="UP000323105">
    <property type="component" value="Unassembled WGS sequence"/>
</dbReference>
<dbReference type="RefSeq" id="WP_149356148.1">
    <property type="nucleotide sequence ID" value="NZ_BKBW01000006.1"/>
</dbReference>
<organism evidence="1 2">
    <name type="scientific">Comamonas testosteroni</name>
    <name type="common">Pseudomonas testosteroni</name>
    <dbReference type="NCBI Taxonomy" id="285"/>
    <lineage>
        <taxon>Bacteria</taxon>
        <taxon>Pseudomonadati</taxon>
        <taxon>Pseudomonadota</taxon>
        <taxon>Betaproteobacteria</taxon>
        <taxon>Burkholderiales</taxon>
        <taxon>Comamonadaceae</taxon>
        <taxon>Comamonas</taxon>
    </lineage>
</organism>
<evidence type="ECO:0000313" key="2">
    <source>
        <dbReference type="Proteomes" id="UP000323105"/>
    </source>
</evidence>
<protein>
    <submittedName>
        <fullName evidence="1">Uncharacterized protein</fullName>
    </submittedName>
</protein>
<sequence length="72" mass="8094">MTRIAVQWVQIVSDLWRVRALRVVMKYGESVELFAKYLFCMDLCAAADAAACGWHVLCIDLRRADGGEDATD</sequence>
<name>A0A5A7MHG8_COMTE</name>
<gene>
    <name evidence="1" type="ORF">CTTA_3369</name>
</gene>
<dbReference type="EMBL" id="BKBW01000006">
    <property type="protein sequence ID" value="GEQ76364.1"/>
    <property type="molecule type" value="Genomic_DNA"/>
</dbReference>
<accession>A0A5A7MHG8</accession>
<proteinExistence type="predicted"/>
<dbReference type="AlphaFoldDB" id="A0A5A7MHG8"/>
<evidence type="ECO:0000313" key="1">
    <source>
        <dbReference type="EMBL" id="GEQ76364.1"/>
    </source>
</evidence>